<keyword evidence="3" id="KW-0288">FMN</keyword>
<dbReference type="CDD" id="cd00207">
    <property type="entry name" value="fer2"/>
    <property type="match status" value="1"/>
</dbReference>
<dbReference type="Pfam" id="PF22290">
    <property type="entry name" value="DmmA-like_N"/>
    <property type="match status" value="1"/>
</dbReference>
<keyword evidence="7" id="KW-0408">Iron</keyword>
<evidence type="ECO:0000313" key="12">
    <source>
        <dbReference type="Proteomes" id="UP001595630"/>
    </source>
</evidence>
<gene>
    <name evidence="11" type="ORF">ACFOMF_12600</name>
</gene>
<dbReference type="PANTHER" id="PTHR47354">
    <property type="entry name" value="NADH OXIDOREDUCTASE HCR"/>
    <property type="match status" value="1"/>
</dbReference>
<keyword evidence="12" id="KW-1185">Reference proteome</keyword>
<dbReference type="InterPro" id="IPR017927">
    <property type="entry name" value="FAD-bd_FR_type"/>
</dbReference>
<comment type="cofactor">
    <cofactor evidence="1">
        <name>FMN</name>
        <dbReference type="ChEBI" id="CHEBI:58210"/>
    </cofactor>
</comment>
<keyword evidence="4" id="KW-0001">2Fe-2S</keyword>
<dbReference type="Gene3D" id="3.10.20.30">
    <property type="match status" value="1"/>
</dbReference>
<dbReference type="SUPFAM" id="SSF63380">
    <property type="entry name" value="Riboflavin synthase domain-like"/>
    <property type="match status" value="1"/>
</dbReference>
<dbReference type="SUPFAM" id="SSF54292">
    <property type="entry name" value="2Fe-2S ferredoxin-like"/>
    <property type="match status" value="1"/>
</dbReference>
<feature type="domain" description="2Fe-2S ferredoxin-type" evidence="9">
    <location>
        <begin position="230"/>
        <end position="314"/>
    </location>
</feature>
<keyword evidence="6" id="KW-0560">Oxidoreductase</keyword>
<name>A0ABV7T5Y9_9GAMM</name>
<evidence type="ECO:0000256" key="6">
    <source>
        <dbReference type="ARBA" id="ARBA00023002"/>
    </source>
</evidence>
<dbReference type="PROSITE" id="PS00197">
    <property type="entry name" value="2FE2S_FER_1"/>
    <property type="match status" value="1"/>
</dbReference>
<evidence type="ECO:0000256" key="8">
    <source>
        <dbReference type="ARBA" id="ARBA00023014"/>
    </source>
</evidence>
<dbReference type="InterPro" id="IPR054582">
    <property type="entry name" value="DmmA-like_N"/>
</dbReference>
<reference evidence="12" key="1">
    <citation type="journal article" date="2019" name="Int. J. Syst. Evol. Microbiol.">
        <title>The Global Catalogue of Microorganisms (GCM) 10K type strain sequencing project: providing services to taxonomists for standard genome sequencing and annotation.</title>
        <authorList>
            <consortium name="The Broad Institute Genomics Platform"/>
            <consortium name="The Broad Institute Genome Sequencing Center for Infectious Disease"/>
            <person name="Wu L."/>
            <person name="Ma J."/>
        </authorList>
    </citation>
    <scope>NUCLEOTIDE SEQUENCE [LARGE SCALE GENOMIC DNA]</scope>
    <source>
        <strain evidence="12">KCTC 42447</strain>
    </source>
</reference>
<dbReference type="PRINTS" id="PR00409">
    <property type="entry name" value="PHDIOXRDTASE"/>
</dbReference>
<evidence type="ECO:0000256" key="4">
    <source>
        <dbReference type="ARBA" id="ARBA00022714"/>
    </source>
</evidence>
<comment type="caution">
    <text evidence="11">The sequence shown here is derived from an EMBL/GenBank/DDBJ whole genome shotgun (WGS) entry which is preliminary data.</text>
</comment>
<dbReference type="InterPro" id="IPR001041">
    <property type="entry name" value="2Fe-2S_ferredoxin-type"/>
</dbReference>
<dbReference type="RefSeq" id="WP_386365315.1">
    <property type="nucleotide sequence ID" value="NZ_JBHRXZ010000022.1"/>
</dbReference>
<feature type="domain" description="FAD-binding FR-type" evidence="10">
    <location>
        <begin position="1"/>
        <end position="103"/>
    </location>
</feature>
<dbReference type="Proteomes" id="UP001595630">
    <property type="component" value="Unassembled WGS sequence"/>
</dbReference>
<dbReference type="Pfam" id="PF00111">
    <property type="entry name" value="Fer2"/>
    <property type="match status" value="1"/>
</dbReference>
<dbReference type="Gene3D" id="3.40.50.80">
    <property type="entry name" value="Nucleotide-binding domain of ferredoxin-NADP reductase (FNR) module"/>
    <property type="match status" value="1"/>
</dbReference>
<dbReference type="InterPro" id="IPR006058">
    <property type="entry name" value="2Fe2S_fd_BS"/>
</dbReference>
<evidence type="ECO:0000256" key="7">
    <source>
        <dbReference type="ARBA" id="ARBA00023004"/>
    </source>
</evidence>
<dbReference type="CDD" id="cd06185">
    <property type="entry name" value="PDR_like"/>
    <property type="match status" value="1"/>
</dbReference>
<keyword evidence="8" id="KW-0411">Iron-sulfur</keyword>
<organism evidence="11 12">
    <name type="scientific">Stutzerimonas tarimensis</name>
    <dbReference type="NCBI Taxonomy" id="1507735"/>
    <lineage>
        <taxon>Bacteria</taxon>
        <taxon>Pseudomonadati</taxon>
        <taxon>Pseudomonadota</taxon>
        <taxon>Gammaproteobacteria</taxon>
        <taxon>Pseudomonadales</taxon>
        <taxon>Pseudomonadaceae</taxon>
        <taxon>Stutzerimonas</taxon>
    </lineage>
</organism>
<dbReference type="PANTHER" id="PTHR47354:SF2">
    <property type="entry name" value="BLR2392 PROTEIN"/>
    <property type="match status" value="1"/>
</dbReference>
<dbReference type="PROSITE" id="PS51085">
    <property type="entry name" value="2FE2S_FER_2"/>
    <property type="match status" value="1"/>
</dbReference>
<protein>
    <submittedName>
        <fullName evidence="11">PDR/VanB family oxidoreductase</fullName>
    </submittedName>
</protein>
<evidence type="ECO:0000313" key="11">
    <source>
        <dbReference type="EMBL" id="MFC3608620.1"/>
    </source>
</evidence>
<sequence length="314" mass="34103">MSSLNLRVDRIDSLTPRIRRLLLVSEDGSALPSFAPGAHLELHVPGERPLLRAYSLVNLSGREFYEIAVQLEERGSGGSRWVHGLEPGQRLTAEAPRNHFPLSEVGDHALLIAGGIGITPILGMARALRQAGRNFALHYAGREASRMAYLDEVRAMPEARTWISAVPASGRMPLAAVLAEPVAGRHLYVCGPRGLITEVLDTARRIGWDEDQLHSELFAGSLEIEGETAFEAELRASGVTLQVPAGQNLLEVMIEAGLDPLFDCRRGDCGVCVTQVLEGEAEHRDICLSERDRASGSFCTCVSRARGGRLVLDL</sequence>
<dbReference type="Gene3D" id="2.40.30.10">
    <property type="entry name" value="Translation factors"/>
    <property type="match status" value="1"/>
</dbReference>
<dbReference type="InterPro" id="IPR039261">
    <property type="entry name" value="FNR_nucleotide-bd"/>
</dbReference>
<keyword evidence="5" id="KW-0479">Metal-binding</keyword>
<dbReference type="PROSITE" id="PS51384">
    <property type="entry name" value="FAD_FR"/>
    <property type="match status" value="1"/>
</dbReference>
<dbReference type="InterPro" id="IPR012675">
    <property type="entry name" value="Beta-grasp_dom_sf"/>
</dbReference>
<dbReference type="InterPro" id="IPR036010">
    <property type="entry name" value="2Fe-2S_ferredoxin-like_sf"/>
</dbReference>
<evidence type="ECO:0000256" key="1">
    <source>
        <dbReference type="ARBA" id="ARBA00001917"/>
    </source>
</evidence>
<evidence type="ECO:0000259" key="10">
    <source>
        <dbReference type="PROSITE" id="PS51384"/>
    </source>
</evidence>
<evidence type="ECO:0000259" key="9">
    <source>
        <dbReference type="PROSITE" id="PS51085"/>
    </source>
</evidence>
<dbReference type="InterPro" id="IPR050415">
    <property type="entry name" value="MRET"/>
</dbReference>
<dbReference type="InterPro" id="IPR017938">
    <property type="entry name" value="Riboflavin_synthase-like_b-brl"/>
</dbReference>
<evidence type="ECO:0000256" key="2">
    <source>
        <dbReference type="ARBA" id="ARBA00022630"/>
    </source>
</evidence>
<evidence type="ECO:0000256" key="5">
    <source>
        <dbReference type="ARBA" id="ARBA00022723"/>
    </source>
</evidence>
<dbReference type="EMBL" id="JBHRXZ010000022">
    <property type="protein sequence ID" value="MFC3608620.1"/>
    <property type="molecule type" value="Genomic_DNA"/>
</dbReference>
<dbReference type="SUPFAM" id="SSF52343">
    <property type="entry name" value="Ferredoxin reductase-like, C-terminal NADP-linked domain"/>
    <property type="match status" value="1"/>
</dbReference>
<accession>A0ABV7T5Y9</accession>
<evidence type="ECO:0000256" key="3">
    <source>
        <dbReference type="ARBA" id="ARBA00022643"/>
    </source>
</evidence>
<proteinExistence type="predicted"/>
<keyword evidence="2" id="KW-0285">Flavoprotein</keyword>